<evidence type="ECO:0000313" key="6">
    <source>
        <dbReference type="EMBL" id="KAF2637966.1"/>
    </source>
</evidence>
<dbReference type="InterPro" id="IPR051209">
    <property type="entry name" value="FAD-bind_Monooxygenase_sf"/>
</dbReference>
<evidence type="ECO:0000256" key="5">
    <source>
        <dbReference type="SAM" id="MobiDB-lite"/>
    </source>
</evidence>
<keyword evidence="4" id="KW-0560">Oxidoreductase</keyword>
<reference evidence="6" key="1">
    <citation type="journal article" date="2020" name="Stud. Mycol.">
        <title>101 Dothideomycetes genomes: a test case for predicting lifestyles and emergence of pathogens.</title>
        <authorList>
            <person name="Haridas S."/>
            <person name="Albert R."/>
            <person name="Binder M."/>
            <person name="Bloem J."/>
            <person name="Labutti K."/>
            <person name="Salamov A."/>
            <person name="Andreopoulos B."/>
            <person name="Baker S."/>
            <person name="Barry K."/>
            <person name="Bills G."/>
            <person name="Bluhm B."/>
            <person name="Cannon C."/>
            <person name="Castanera R."/>
            <person name="Culley D."/>
            <person name="Daum C."/>
            <person name="Ezra D."/>
            <person name="Gonzalez J."/>
            <person name="Henrissat B."/>
            <person name="Kuo A."/>
            <person name="Liang C."/>
            <person name="Lipzen A."/>
            <person name="Lutzoni F."/>
            <person name="Magnuson J."/>
            <person name="Mondo S."/>
            <person name="Nolan M."/>
            <person name="Ohm R."/>
            <person name="Pangilinan J."/>
            <person name="Park H.-J."/>
            <person name="Ramirez L."/>
            <person name="Alfaro M."/>
            <person name="Sun H."/>
            <person name="Tritt A."/>
            <person name="Yoshinaga Y."/>
            <person name="Zwiers L.-H."/>
            <person name="Turgeon B."/>
            <person name="Goodwin S."/>
            <person name="Spatafora J."/>
            <person name="Crous P."/>
            <person name="Grigoriev I."/>
        </authorList>
    </citation>
    <scope>NUCLEOTIDE SEQUENCE</scope>
    <source>
        <strain evidence="6">CBS 473.64</strain>
    </source>
</reference>
<dbReference type="SUPFAM" id="SSF51905">
    <property type="entry name" value="FAD/NAD(P)-binding domain"/>
    <property type="match status" value="1"/>
</dbReference>
<evidence type="ECO:0000256" key="2">
    <source>
        <dbReference type="ARBA" id="ARBA00022630"/>
    </source>
</evidence>
<comment type="similarity">
    <text evidence="1">Belongs to the FAD-binding monooxygenase family.</text>
</comment>
<keyword evidence="3" id="KW-0274">FAD</keyword>
<dbReference type="Proteomes" id="UP000799753">
    <property type="component" value="Unassembled WGS sequence"/>
</dbReference>
<feature type="region of interest" description="Disordered" evidence="5">
    <location>
        <begin position="1"/>
        <end position="50"/>
    </location>
</feature>
<evidence type="ECO:0000256" key="3">
    <source>
        <dbReference type="ARBA" id="ARBA00022827"/>
    </source>
</evidence>
<feature type="compositionally biased region" description="Pro residues" evidence="5">
    <location>
        <begin position="1"/>
        <end position="11"/>
    </location>
</feature>
<dbReference type="InterPro" id="IPR036188">
    <property type="entry name" value="FAD/NAD-bd_sf"/>
</dbReference>
<proteinExistence type="inferred from homology"/>
<evidence type="ECO:0000256" key="4">
    <source>
        <dbReference type="ARBA" id="ARBA00023002"/>
    </source>
</evidence>
<dbReference type="AlphaFoldDB" id="A0A6A6RR85"/>
<keyword evidence="2" id="KW-0285">Flavoprotein</keyword>
<dbReference type="GO" id="GO:0050661">
    <property type="term" value="F:NADP binding"/>
    <property type="evidence" value="ECO:0007669"/>
    <property type="project" value="InterPro"/>
</dbReference>
<sequence>MPPPPIDPPSPTAQKRLDAMLRSTYPPPPTPGSGSAKSEGKEGSWVPIRPAPLRHPRKLRVVTIGGGISAMNMAYEIIWNRMDLEDVVDHCIYEKDGVLGGTWWVNRYPGVACDVPAHIYTFPFEPNPNWSAFYAGGKEIHEYFLRTVKKYNLDRDVKLSHRIVSAKFDAYEGIWNLMIEHAGTIFPDWCNVLISATGFLSEWHWPDIPGLDSFSGRKMHSAAWDEEWDWRGQSVAVIGNGSSAIQILPEMARTAERVVNFIRSPTWITPGLGSGVIDGKVNKVYSEEEKRGFREVEGRLREHRRRIQDGSNKAFSMFEKDSPAQKAAFESTSQMMLTRLNNNHNLAAKLTPSWEVGCRRVTPGPGYLEAFTQPNVTLTTSPITHITGNGITTSDNTHHAVDAIICATGFNVSHRPAFPLIGLDSTDLRDHWSSEPLSYLSLACPKFPNLFFFSGPNAPVGHGSLMAGLSWTAMYISKWLRKIACEDIKFVVPTQAATDEFNVYGDEIMRGLVWSGGCRSWYKNGRVDGRVTAVWQGHALAYREVVAAVRPEDFDIRWRTGNRWRWMGNGRAVVEGVEGVDLGGYLIK</sequence>
<dbReference type="Pfam" id="PF00743">
    <property type="entry name" value="FMO-like"/>
    <property type="match status" value="1"/>
</dbReference>
<gene>
    <name evidence="6" type="ORF">P280DRAFT_456699</name>
</gene>
<dbReference type="EMBL" id="MU006791">
    <property type="protein sequence ID" value="KAF2637966.1"/>
    <property type="molecule type" value="Genomic_DNA"/>
</dbReference>
<protein>
    <submittedName>
        <fullName evidence="6">FAD/NAD(P)-binding domain-containing protein</fullName>
    </submittedName>
</protein>
<keyword evidence="7" id="KW-1185">Reference proteome</keyword>
<dbReference type="GO" id="GO:0004499">
    <property type="term" value="F:N,N-dimethylaniline monooxygenase activity"/>
    <property type="evidence" value="ECO:0007669"/>
    <property type="project" value="InterPro"/>
</dbReference>
<dbReference type="GO" id="GO:0050660">
    <property type="term" value="F:flavin adenine dinucleotide binding"/>
    <property type="evidence" value="ECO:0007669"/>
    <property type="project" value="InterPro"/>
</dbReference>
<evidence type="ECO:0000313" key="7">
    <source>
        <dbReference type="Proteomes" id="UP000799753"/>
    </source>
</evidence>
<dbReference type="PANTHER" id="PTHR42877">
    <property type="entry name" value="L-ORNITHINE N(5)-MONOOXYGENASE-RELATED"/>
    <property type="match status" value="1"/>
</dbReference>
<dbReference type="InterPro" id="IPR020946">
    <property type="entry name" value="Flavin_mOase-like"/>
</dbReference>
<name>A0A6A6RR85_9PLEO</name>
<dbReference type="PANTHER" id="PTHR42877:SF2">
    <property type="entry name" value="FAD_NAD(P)-BINDING DOMAIN-CONTAINING PROTEIN"/>
    <property type="match status" value="1"/>
</dbReference>
<dbReference type="Gene3D" id="3.50.50.60">
    <property type="entry name" value="FAD/NAD(P)-binding domain"/>
    <property type="match status" value="2"/>
</dbReference>
<organism evidence="6 7">
    <name type="scientific">Massarina eburnea CBS 473.64</name>
    <dbReference type="NCBI Taxonomy" id="1395130"/>
    <lineage>
        <taxon>Eukaryota</taxon>
        <taxon>Fungi</taxon>
        <taxon>Dikarya</taxon>
        <taxon>Ascomycota</taxon>
        <taxon>Pezizomycotina</taxon>
        <taxon>Dothideomycetes</taxon>
        <taxon>Pleosporomycetidae</taxon>
        <taxon>Pleosporales</taxon>
        <taxon>Massarineae</taxon>
        <taxon>Massarinaceae</taxon>
        <taxon>Massarina</taxon>
    </lineage>
</organism>
<evidence type="ECO:0000256" key="1">
    <source>
        <dbReference type="ARBA" id="ARBA00010139"/>
    </source>
</evidence>
<dbReference type="OrthoDB" id="74360at2759"/>
<accession>A0A6A6RR85</accession>